<dbReference type="OrthoDB" id="9992527at2759"/>
<dbReference type="PANTHER" id="PTHR34706">
    <property type="entry name" value="SLR1338 PROTEIN"/>
    <property type="match status" value="1"/>
</dbReference>
<name>A0A6A6GZT5_VIRVR</name>
<feature type="region of interest" description="Disordered" evidence="1">
    <location>
        <begin position="1"/>
        <end position="23"/>
    </location>
</feature>
<evidence type="ECO:0000313" key="3">
    <source>
        <dbReference type="Proteomes" id="UP000800092"/>
    </source>
</evidence>
<evidence type="ECO:0000313" key="2">
    <source>
        <dbReference type="EMBL" id="KAF2230823.1"/>
    </source>
</evidence>
<reference evidence="2" key="1">
    <citation type="journal article" date="2020" name="Stud. Mycol.">
        <title>101 Dothideomycetes genomes: a test case for predicting lifestyles and emergence of pathogens.</title>
        <authorList>
            <person name="Haridas S."/>
            <person name="Albert R."/>
            <person name="Binder M."/>
            <person name="Bloem J."/>
            <person name="Labutti K."/>
            <person name="Salamov A."/>
            <person name="Andreopoulos B."/>
            <person name="Baker S."/>
            <person name="Barry K."/>
            <person name="Bills G."/>
            <person name="Bluhm B."/>
            <person name="Cannon C."/>
            <person name="Castanera R."/>
            <person name="Culley D."/>
            <person name="Daum C."/>
            <person name="Ezra D."/>
            <person name="Gonzalez J."/>
            <person name="Henrissat B."/>
            <person name="Kuo A."/>
            <person name="Liang C."/>
            <person name="Lipzen A."/>
            <person name="Lutzoni F."/>
            <person name="Magnuson J."/>
            <person name="Mondo S."/>
            <person name="Nolan M."/>
            <person name="Ohm R."/>
            <person name="Pangilinan J."/>
            <person name="Park H.-J."/>
            <person name="Ramirez L."/>
            <person name="Alfaro M."/>
            <person name="Sun H."/>
            <person name="Tritt A."/>
            <person name="Yoshinaga Y."/>
            <person name="Zwiers L.-H."/>
            <person name="Turgeon B."/>
            <person name="Goodwin S."/>
            <person name="Spatafora J."/>
            <person name="Crous P."/>
            <person name="Grigoriev I."/>
        </authorList>
    </citation>
    <scope>NUCLEOTIDE SEQUENCE</scope>
    <source>
        <strain evidence="2">Tuck. ex Michener</strain>
    </source>
</reference>
<dbReference type="EMBL" id="ML991835">
    <property type="protein sequence ID" value="KAF2230823.1"/>
    <property type="molecule type" value="Genomic_DNA"/>
</dbReference>
<evidence type="ECO:0008006" key="4">
    <source>
        <dbReference type="Google" id="ProtNLM"/>
    </source>
</evidence>
<protein>
    <recommendedName>
        <fullName evidence="4">VWFA domain-containing protein</fullName>
    </recommendedName>
</protein>
<accession>A0A6A6GZT5</accession>
<organism evidence="2 3">
    <name type="scientific">Viridothelium virens</name>
    <name type="common">Speckled blister lichen</name>
    <name type="synonym">Trypethelium virens</name>
    <dbReference type="NCBI Taxonomy" id="1048519"/>
    <lineage>
        <taxon>Eukaryota</taxon>
        <taxon>Fungi</taxon>
        <taxon>Dikarya</taxon>
        <taxon>Ascomycota</taxon>
        <taxon>Pezizomycotina</taxon>
        <taxon>Dothideomycetes</taxon>
        <taxon>Dothideomycetes incertae sedis</taxon>
        <taxon>Trypetheliales</taxon>
        <taxon>Trypetheliaceae</taxon>
        <taxon>Viridothelium</taxon>
    </lineage>
</organism>
<feature type="region of interest" description="Disordered" evidence="1">
    <location>
        <begin position="330"/>
        <end position="351"/>
    </location>
</feature>
<dbReference type="PANTHER" id="PTHR34706:SF1">
    <property type="entry name" value="VWFA DOMAIN-CONTAINING PROTEIN"/>
    <property type="match status" value="1"/>
</dbReference>
<proteinExistence type="predicted"/>
<sequence>MTPESSRSPTIMTLSPPTGHPSPPHVYHLPFDICSVRRRLEAEKPRSNFEKWKAKIGKEVKDPELARHVVDRDIVLVVDNGSTMAQHWPTAQFVAQTLGMQVMPLDDDGIDVRFTINGAKYNKKALRGSNGIKELEKLLSSARPSEPQPEDSREATDMNFVFSDLFRDYWTKGIQKQTMILILTDAVWEGTSLDKMNQTIVRFAQEVEKDRRRFNPRHFTLGFIHIGDGVEEKRKLKSLDDDLCRKNGLNDIIDACSWKTRVRKMILGSLLAYEDETEADGDDVATLSSPQSPTASLHYEQQVLNRLFDEFNSGRLKVILPDLRSHHMHGASSRNSLSVSPSRHTFGLSTNRDATLTGTSLKSTETKSSWKDKFSAQFKSQG</sequence>
<dbReference type="AlphaFoldDB" id="A0A6A6GZT5"/>
<feature type="compositionally biased region" description="Polar residues" evidence="1">
    <location>
        <begin position="1"/>
        <end position="16"/>
    </location>
</feature>
<dbReference type="Proteomes" id="UP000800092">
    <property type="component" value="Unassembled WGS sequence"/>
</dbReference>
<gene>
    <name evidence="2" type="ORF">EV356DRAFT_321167</name>
</gene>
<keyword evidence="3" id="KW-1185">Reference proteome</keyword>
<evidence type="ECO:0000256" key="1">
    <source>
        <dbReference type="SAM" id="MobiDB-lite"/>
    </source>
</evidence>
<feature type="compositionally biased region" description="Low complexity" evidence="1">
    <location>
        <begin position="332"/>
        <end position="342"/>
    </location>
</feature>